<dbReference type="Gene3D" id="2.60.40.1730">
    <property type="entry name" value="tricorn interacting facor f3 domain"/>
    <property type="match status" value="1"/>
</dbReference>
<dbReference type="Gene3D" id="1.10.390.10">
    <property type="entry name" value="Neutral Protease Domain 2"/>
    <property type="match status" value="1"/>
</dbReference>
<evidence type="ECO:0000256" key="3">
    <source>
        <dbReference type="ARBA" id="ARBA00010136"/>
    </source>
</evidence>
<dbReference type="Pfam" id="PF17900">
    <property type="entry name" value="Peptidase_M1_N"/>
    <property type="match status" value="1"/>
</dbReference>
<dbReference type="GO" id="GO:0016020">
    <property type="term" value="C:membrane"/>
    <property type="evidence" value="ECO:0007669"/>
    <property type="project" value="TreeGrafter"/>
</dbReference>
<reference evidence="14" key="1">
    <citation type="submission" date="2022-11" db="EMBL/GenBank/DDBJ databases">
        <title>The characterization of three novel Bacteroidetes species and genomic analysis of their roles in tidal elemental geochemical cycles.</title>
        <authorList>
            <person name="Ma K.-J."/>
        </authorList>
    </citation>
    <scope>NUCLEOTIDE SEQUENCE</scope>
    <source>
        <strain evidence="14">M415</strain>
    </source>
</reference>
<dbReference type="GO" id="GO:0008270">
    <property type="term" value="F:zinc ion binding"/>
    <property type="evidence" value="ECO:0007669"/>
    <property type="project" value="InterPro"/>
</dbReference>
<dbReference type="GO" id="GO:0042277">
    <property type="term" value="F:peptide binding"/>
    <property type="evidence" value="ECO:0007669"/>
    <property type="project" value="TreeGrafter"/>
</dbReference>
<dbReference type="Pfam" id="PF01433">
    <property type="entry name" value="Peptidase_M1"/>
    <property type="match status" value="1"/>
</dbReference>
<organism evidence="14 15">
    <name type="scientific">Lentiprolixibacter aurantiacus</name>
    <dbReference type="NCBI Taxonomy" id="2993939"/>
    <lineage>
        <taxon>Bacteria</taxon>
        <taxon>Pseudomonadati</taxon>
        <taxon>Bacteroidota</taxon>
        <taxon>Flavobacteriia</taxon>
        <taxon>Flavobacteriales</taxon>
        <taxon>Flavobacteriaceae</taxon>
        <taxon>Lentiprolixibacter</taxon>
    </lineage>
</organism>
<keyword evidence="6" id="KW-0031">Aminopeptidase</keyword>
<dbReference type="SUPFAM" id="SSF55486">
    <property type="entry name" value="Metalloproteases ('zincins'), catalytic domain"/>
    <property type="match status" value="1"/>
</dbReference>
<protein>
    <recommendedName>
        <fullName evidence="5">Aminopeptidase N</fullName>
        <ecNumber evidence="4">3.4.11.2</ecNumber>
    </recommendedName>
</protein>
<evidence type="ECO:0000256" key="10">
    <source>
        <dbReference type="ARBA" id="ARBA00022833"/>
    </source>
</evidence>
<dbReference type="GO" id="GO:0005737">
    <property type="term" value="C:cytoplasm"/>
    <property type="evidence" value="ECO:0007669"/>
    <property type="project" value="TreeGrafter"/>
</dbReference>
<dbReference type="EMBL" id="JAPFQP010000002">
    <property type="protein sequence ID" value="MCX2719696.1"/>
    <property type="molecule type" value="Genomic_DNA"/>
</dbReference>
<evidence type="ECO:0000259" key="13">
    <source>
        <dbReference type="Pfam" id="PF17900"/>
    </source>
</evidence>
<keyword evidence="11" id="KW-0482">Metalloprotease</keyword>
<dbReference type="GO" id="GO:0043171">
    <property type="term" value="P:peptide catabolic process"/>
    <property type="evidence" value="ECO:0007669"/>
    <property type="project" value="TreeGrafter"/>
</dbReference>
<dbReference type="SUPFAM" id="SSF63737">
    <property type="entry name" value="Leukotriene A4 hydrolase N-terminal domain"/>
    <property type="match status" value="1"/>
</dbReference>
<dbReference type="InterPro" id="IPR014782">
    <property type="entry name" value="Peptidase_M1_dom"/>
</dbReference>
<evidence type="ECO:0000313" key="15">
    <source>
        <dbReference type="Proteomes" id="UP001207116"/>
    </source>
</evidence>
<evidence type="ECO:0000256" key="7">
    <source>
        <dbReference type="ARBA" id="ARBA00022670"/>
    </source>
</evidence>
<keyword evidence="15" id="KW-1185">Reference proteome</keyword>
<gene>
    <name evidence="14" type="ORF">OO016_08780</name>
</gene>
<dbReference type="GO" id="GO:0016285">
    <property type="term" value="F:alanyl aminopeptidase activity"/>
    <property type="evidence" value="ECO:0007669"/>
    <property type="project" value="UniProtKB-EC"/>
</dbReference>
<dbReference type="GO" id="GO:0006508">
    <property type="term" value="P:proteolysis"/>
    <property type="evidence" value="ECO:0007669"/>
    <property type="project" value="UniProtKB-KW"/>
</dbReference>
<evidence type="ECO:0000256" key="9">
    <source>
        <dbReference type="ARBA" id="ARBA00022801"/>
    </source>
</evidence>
<dbReference type="InterPro" id="IPR050344">
    <property type="entry name" value="Peptidase_M1_aminopeptidases"/>
</dbReference>
<evidence type="ECO:0000259" key="12">
    <source>
        <dbReference type="Pfam" id="PF01433"/>
    </source>
</evidence>
<evidence type="ECO:0000256" key="5">
    <source>
        <dbReference type="ARBA" id="ARBA00015611"/>
    </source>
</evidence>
<sequence length="697" mass="81080">MYKKLITSLAFLLIGVQLISQTNWPYDFIKGSIEVKIDPFKEEIRGKVRYKLTALDHLDSLYLDARDMELNTVRLNGKEVAYKYDGKKIVVGKSLGRGKRYRLEISYRTQPAQAVYFLGWQDSIPRNEQVWTQGQGKYTSNWVPAPDDMNEKIIIDLAISFDKGYEVIANGRLRNARTARSQKIWKYKMDRPMSSYLLAFAIGDYVSSTSSSRSGIPIFLYSYRKDHQKSEPTYRYSEEIFNFLESEIGVPYPWQNYKQVPVRDFLYAGMENTGLTIYSDGYVVDSTAFRDLNYVNVNAHELAHQWFGNMVTETDAGQHWLHEGLATYYAYLSEKQIFGEDYFYWKLWDTAQQLKQQDARGQGEALTDPKAGSLTFYEKGAWAALMLNEAVGKEIFRKSIREFLEEYAFNNATLSQFFTVFEEQCRCSLEDFRKTWFDSATFPYKQAEDHLRKKSPSVGSFLKLQQELMVRPETNEDIVQEYWNDIDDPELKGRIIKGYSTSLSEHFLKNVAREDLLKVNQAVAVSLPSVTPEMQTTFESFLETPSYITRENALYKLWISFPDKRKQYLNATSGVFGLPNRSFRLTWLLLSLLTPDYGTPETKANWEKELRGYTANYNGFEVRQTAFVVIHDVLGLNDQNLKDLAQACVHHVWQFRNFARNLMEELLRDEVYRHRVQGMLSELGQKERVYLNKSLGS</sequence>
<keyword evidence="7" id="KW-0645">Protease</keyword>
<evidence type="ECO:0000256" key="8">
    <source>
        <dbReference type="ARBA" id="ARBA00022723"/>
    </source>
</evidence>
<evidence type="ECO:0000256" key="1">
    <source>
        <dbReference type="ARBA" id="ARBA00000098"/>
    </source>
</evidence>
<comment type="similarity">
    <text evidence="3">Belongs to the peptidase M1 family.</text>
</comment>
<dbReference type="EC" id="3.4.11.2" evidence="4"/>
<evidence type="ECO:0000313" key="14">
    <source>
        <dbReference type="EMBL" id="MCX2719696.1"/>
    </source>
</evidence>
<keyword evidence="9" id="KW-0378">Hydrolase</keyword>
<dbReference type="AlphaFoldDB" id="A0AAE3ML28"/>
<dbReference type="RefSeq" id="WP_266012552.1">
    <property type="nucleotide sequence ID" value="NZ_JAPFQP010000002.1"/>
</dbReference>
<keyword evidence="8" id="KW-0479">Metal-binding</keyword>
<comment type="catalytic activity">
    <reaction evidence="1">
        <text>Release of an N-terminal amino acid, Xaa-|-Yaa- from a peptide, amide or arylamide. Xaa is preferably Ala, but may be most amino acids including Pro (slow action). When a terminal hydrophobic residue is followed by a prolyl residue, the two may be released as an intact Xaa-Pro dipeptide.</text>
        <dbReference type="EC" id="3.4.11.2"/>
    </reaction>
</comment>
<name>A0AAE3ML28_9FLAO</name>
<proteinExistence type="inferred from homology"/>
<comment type="cofactor">
    <cofactor evidence="2">
        <name>Zn(2+)</name>
        <dbReference type="ChEBI" id="CHEBI:29105"/>
    </cofactor>
</comment>
<feature type="domain" description="Peptidase M1 membrane alanine aminopeptidase" evidence="12">
    <location>
        <begin position="237"/>
        <end position="436"/>
    </location>
</feature>
<evidence type="ECO:0000256" key="2">
    <source>
        <dbReference type="ARBA" id="ARBA00001947"/>
    </source>
</evidence>
<feature type="domain" description="Aminopeptidase N-like N-terminal" evidence="13">
    <location>
        <begin position="33"/>
        <end position="197"/>
    </location>
</feature>
<dbReference type="InterPro" id="IPR042097">
    <property type="entry name" value="Aminopeptidase_N-like_N_sf"/>
</dbReference>
<dbReference type="GO" id="GO:0005615">
    <property type="term" value="C:extracellular space"/>
    <property type="evidence" value="ECO:0007669"/>
    <property type="project" value="TreeGrafter"/>
</dbReference>
<dbReference type="PRINTS" id="PR00756">
    <property type="entry name" value="ALADIPTASE"/>
</dbReference>
<dbReference type="InterPro" id="IPR045357">
    <property type="entry name" value="Aminopeptidase_N-like_N"/>
</dbReference>
<comment type="caution">
    <text evidence="14">The sequence shown here is derived from an EMBL/GenBank/DDBJ whole genome shotgun (WGS) entry which is preliminary data.</text>
</comment>
<evidence type="ECO:0000256" key="4">
    <source>
        <dbReference type="ARBA" id="ARBA00012564"/>
    </source>
</evidence>
<keyword evidence="10" id="KW-0862">Zinc</keyword>
<dbReference type="PANTHER" id="PTHR11533">
    <property type="entry name" value="PROTEASE M1 ZINC METALLOPROTEASE"/>
    <property type="match status" value="1"/>
</dbReference>
<dbReference type="GO" id="GO:0070006">
    <property type="term" value="F:metalloaminopeptidase activity"/>
    <property type="evidence" value="ECO:0007669"/>
    <property type="project" value="TreeGrafter"/>
</dbReference>
<dbReference type="PANTHER" id="PTHR11533:SF174">
    <property type="entry name" value="PUROMYCIN-SENSITIVE AMINOPEPTIDASE-RELATED"/>
    <property type="match status" value="1"/>
</dbReference>
<dbReference type="Proteomes" id="UP001207116">
    <property type="component" value="Unassembled WGS sequence"/>
</dbReference>
<dbReference type="InterPro" id="IPR027268">
    <property type="entry name" value="Peptidase_M4/M1_CTD_sf"/>
</dbReference>
<evidence type="ECO:0000256" key="6">
    <source>
        <dbReference type="ARBA" id="ARBA00022438"/>
    </source>
</evidence>
<accession>A0AAE3ML28</accession>
<dbReference type="CDD" id="cd09603">
    <property type="entry name" value="M1_APN_like"/>
    <property type="match status" value="1"/>
</dbReference>
<evidence type="ECO:0000256" key="11">
    <source>
        <dbReference type="ARBA" id="ARBA00023049"/>
    </source>
</evidence>
<dbReference type="InterPro" id="IPR001930">
    <property type="entry name" value="Peptidase_M1"/>
</dbReference>